<evidence type="ECO:0000256" key="1">
    <source>
        <dbReference type="ARBA" id="ARBA00006089"/>
    </source>
</evidence>
<dbReference type="Proteomes" id="UP000012174">
    <property type="component" value="Unassembled WGS sequence"/>
</dbReference>
<dbReference type="OrthoDB" id="2113341at2759"/>
<feature type="site" description="Transition state stabilizer" evidence="10">
    <location>
        <position position="123"/>
    </location>
</feature>
<evidence type="ECO:0000256" key="12">
    <source>
        <dbReference type="RuleBase" id="RU363051"/>
    </source>
</evidence>
<dbReference type="GO" id="GO:0046872">
    <property type="term" value="F:metal ion binding"/>
    <property type="evidence" value="ECO:0007669"/>
    <property type="project" value="UniProtKB-UniRule"/>
</dbReference>
<dbReference type="PROSITE" id="PS50873">
    <property type="entry name" value="PEROXIDASE_4"/>
    <property type="match status" value="1"/>
</dbReference>
<dbReference type="InterPro" id="IPR010255">
    <property type="entry name" value="Haem_peroxidase_sf"/>
</dbReference>
<keyword evidence="12" id="KW-0732">Signal</keyword>
<feature type="binding site" evidence="9">
    <location>
        <position position="270"/>
    </location>
    <ligand>
        <name>Ca(2+)</name>
        <dbReference type="ChEBI" id="CHEBI:29108"/>
        <label>2</label>
    </ligand>
</feature>
<evidence type="ECO:0000256" key="10">
    <source>
        <dbReference type="PIRSR" id="PIRSR601621-3"/>
    </source>
</evidence>
<dbReference type="GO" id="GO:0020037">
    <property type="term" value="F:heme binding"/>
    <property type="evidence" value="ECO:0007669"/>
    <property type="project" value="UniProtKB-UniRule"/>
</dbReference>
<evidence type="ECO:0000313" key="14">
    <source>
        <dbReference type="EMBL" id="EMR72467.1"/>
    </source>
</evidence>
<dbReference type="PANTHER" id="PTHR31356">
    <property type="entry name" value="THYLAKOID LUMENAL 29 KDA PROTEIN, CHLOROPLASTIC-RELATED"/>
    <property type="match status" value="1"/>
</dbReference>
<dbReference type="InterPro" id="IPR001621">
    <property type="entry name" value="Ligninase"/>
</dbReference>
<dbReference type="HOGENOM" id="CLU_041038_1_0_1"/>
<feature type="binding site" evidence="9">
    <location>
        <position position="144"/>
    </location>
    <ligand>
        <name>Ca(2+)</name>
        <dbReference type="ChEBI" id="CHEBI:29108"/>
        <label>1</label>
    </ligand>
</feature>
<evidence type="ECO:0000256" key="7">
    <source>
        <dbReference type="ARBA" id="ARBA00023180"/>
    </source>
</evidence>
<dbReference type="Pfam" id="PF00141">
    <property type="entry name" value="peroxidase"/>
    <property type="match status" value="1"/>
</dbReference>
<dbReference type="OMA" id="HDAATWD"/>
<evidence type="ECO:0000256" key="11">
    <source>
        <dbReference type="PIRSR" id="PIRSR601621-4"/>
    </source>
</evidence>
<feature type="binding site" evidence="9">
    <location>
        <position position="251"/>
    </location>
    <ligand>
        <name>Ca(2+)</name>
        <dbReference type="ChEBI" id="CHEBI:29108"/>
        <label>2</label>
    </ligand>
</feature>
<evidence type="ECO:0000256" key="8">
    <source>
        <dbReference type="PIRSR" id="PIRSR601621-1"/>
    </source>
</evidence>
<evidence type="ECO:0000256" key="3">
    <source>
        <dbReference type="ARBA" id="ARBA00022617"/>
    </source>
</evidence>
<feature type="chain" id="PRO_5006993170" description="Peroxidase" evidence="12">
    <location>
        <begin position="18"/>
        <end position="335"/>
    </location>
</feature>
<dbReference type="EC" id="1.11.1.-" evidence="12"/>
<dbReference type="Gene3D" id="1.10.520.10">
    <property type="match status" value="1"/>
</dbReference>
<evidence type="ECO:0000256" key="4">
    <source>
        <dbReference type="ARBA" id="ARBA00022723"/>
    </source>
</evidence>
<name>M7T734_EUTLA</name>
<keyword evidence="4 9" id="KW-0479">Metal-binding</keyword>
<dbReference type="AlphaFoldDB" id="M7T734"/>
<protein>
    <recommendedName>
        <fullName evidence="12">Peroxidase</fullName>
        <ecNumber evidence="12">1.11.1.-</ecNumber>
    </recommendedName>
</protein>
<feature type="disulfide bond" evidence="11">
    <location>
        <begin position="114"/>
        <end position="195"/>
    </location>
</feature>
<evidence type="ECO:0000259" key="13">
    <source>
        <dbReference type="PROSITE" id="PS50873"/>
    </source>
</evidence>
<keyword evidence="15" id="KW-1185">Reference proteome</keyword>
<feature type="binding site" evidence="9">
    <location>
        <position position="275"/>
    </location>
    <ligand>
        <name>Ca(2+)</name>
        <dbReference type="ChEBI" id="CHEBI:29108"/>
        <label>2</label>
    </ligand>
</feature>
<dbReference type="PRINTS" id="PR00462">
    <property type="entry name" value="LIGNINASE"/>
</dbReference>
<sequence length="335" mass="36067">MKSPILLVGVIATQTLAYPSMDRVIAEIESREDVFLQERSTALIGDLVSLSDSALTAVGDTIKEILEGSSATADTSSYKAPSTLGSDACKKDTCCVWKYVVDDMVKSFQDSNGCTDLARGAIRLGFHDAATWDKNSAYGGADGSLLLSDELSRSDNRGLEDIGAQTLTWYNKYKQYGAGMADLIQVGALTAVVSCPGGPRIRNFVGRKDNSKAGPTGKLPQPYQDAKFLIDLFAAKTFTANDLVALIGAHTSSKQKFVDPARANTPQDSTPALWDNKYYSETLTSDNTTILVFHSDRALATYSTTKAQWNTFAASGGQQAWKPVSSAPILLLWMV</sequence>
<dbReference type="FunFam" id="1.10.520.10:FF:000021">
    <property type="entry name" value="Peroxidase"/>
    <property type="match status" value="1"/>
</dbReference>
<feature type="binding site" evidence="9">
    <location>
        <position position="128"/>
    </location>
    <ligand>
        <name>Ca(2+)</name>
        <dbReference type="ChEBI" id="CHEBI:29108"/>
        <label>1</label>
    </ligand>
</feature>
<dbReference type="EMBL" id="KB705454">
    <property type="protein sequence ID" value="EMR72467.1"/>
    <property type="molecule type" value="Genomic_DNA"/>
</dbReference>
<feature type="binding site" description="axial binding residue" evidence="9">
    <location>
        <position position="250"/>
    </location>
    <ligand>
        <name>heme b</name>
        <dbReference type="ChEBI" id="CHEBI:60344"/>
    </ligand>
    <ligandPart>
        <name>Fe</name>
        <dbReference type="ChEBI" id="CHEBI:18248"/>
    </ligandPart>
</feature>
<gene>
    <name evidence="14" type="ORF">UCREL1_479</name>
</gene>
<feature type="domain" description="Plant heme peroxidase family profile" evidence="13">
    <location>
        <begin position="181"/>
        <end position="251"/>
    </location>
</feature>
<reference evidence="15" key="1">
    <citation type="journal article" date="2013" name="Genome Announc.">
        <title>Draft genome sequence of the grapevine dieback fungus Eutypa lata UCR-EL1.</title>
        <authorList>
            <person name="Blanco-Ulate B."/>
            <person name="Rolshausen P.E."/>
            <person name="Cantu D."/>
        </authorList>
    </citation>
    <scope>NUCLEOTIDE SEQUENCE [LARGE SCALE GENOMIC DNA]</scope>
    <source>
        <strain evidence="15">UCR-EL1</strain>
    </source>
</reference>
<comment type="cofactor">
    <cofactor evidence="9">
        <name>heme b</name>
        <dbReference type="ChEBI" id="CHEBI:60344"/>
    </cofactor>
    <text evidence="9">Binds 1 heme b (iron(II)-protoporphyrin IX) group per subunit.</text>
</comment>
<feature type="active site" description="Proton acceptor" evidence="8">
    <location>
        <position position="127"/>
    </location>
</feature>
<dbReference type="PRINTS" id="PR00458">
    <property type="entry name" value="PEROXIDASE"/>
</dbReference>
<evidence type="ECO:0000256" key="6">
    <source>
        <dbReference type="ARBA" id="ARBA00023004"/>
    </source>
</evidence>
<dbReference type="InterPro" id="IPR044831">
    <property type="entry name" value="Ccp1-like"/>
</dbReference>
<dbReference type="STRING" id="1287681.M7T734"/>
<dbReference type="SUPFAM" id="SSF48113">
    <property type="entry name" value="Heme-dependent peroxidases"/>
    <property type="match status" value="1"/>
</dbReference>
<dbReference type="PANTHER" id="PTHR31356:SF66">
    <property type="entry name" value="CATALASE-PEROXIDASE"/>
    <property type="match status" value="1"/>
</dbReference>
<dbReference type="InterPro" id="IPR019794">
    <property type="entry name" value="Peroxidases_AS"/>
</dbReference>
<keyword evidence="11" id="KW-1015">Disulfide bond</keyword>
<dbReference type="GO" id="GO:0004601">
    <property type="term" value="F:peroxidase activity"/>
    <property type="evidence" value="ECO:0007669"/>
    <property type="project" value="UniProtKB-KW"/>
</dbReference>
<feature type="binding site" evidence="9">
    <location>
        <position position="268"/>
    </location>
    <ligand>
        <name>Ca(2+)</name>
        <dbReference type="ChEBI" id="CHEBI:29108"/>
        <label>2</label>
    </ligand>
</feature>
<evidence type="ECO:0000256" key="9">
    <source>
        <dbReference type="PIRSR" id="PIRSR601621-2"/>
    </source>
</evidence>
<evidence type="ECO:0000256" key="5">
    <source>
        <dbReference type="ARBA" id="ARBA00023002"/>
    </source>
</evidence>
<feature type="signal peptide" evidence="12">
    <location>
        <begin position="1"/>
        <end position="17"/>
    </location>
</feature>
<keyword evidence="9 12" id="KW-0106">Calcium</keyword>
<dbReference type="GO" id="GO:0000302">
    <property type="term" value="P:response to reactive oxygen species"/>
    <property type="evidence" value="ECO:0007669"/>
    <property type="project" value="TreeGrafter"/>
</dbReference>
<comment type="similarity">
    <text evidence="1 12">Belongs to the peroxidase family. Ligninase subfamily.</text>
</comment>
<evidence type="ECO:0000256" key="2">
    <source>
        <dbReference type="ARBA" id="ARBA00022559"/>
    </source>
</evidence>
<keyword evidence="3 9" id="KW-0349">Heme</keyword>
<organism evidence="14 15">
    <name type="scientific">Eutypa lata (strain UCR-EL1)</name>
    <name type="common">Grapevine dieback disease fungus</name>
    <name type="synonym">Eutypa armeniacae</name>
    <dbReference type="NCBI Taxonomy" id="1287681"/>
    <lineage>
        <taxon>Eukaryota</taxon>
        <taxon>Fungi</taxon>
        <taxon>Dikarya</taxon>
        <taxon>Ascomycota</taxon>
        <taxon>Pezizomycotina</taxon>
        <taxon>Sordariomycetes</taxon>
        <taxon>Xylariomycetidae</taxon>
        <taxon>Xylariales</taxon>
        <taxon>Diatrypaceae</taxon>
        <taxon>Eutypa</taxon>
    </lineage>
</organism>
<keyword evidence="5 12" id="KW-0560">Oxidoreductase</keyword>
<dbReference type="PROSITE" id="PS00436">
    <property type="entry name" value="PEROXIDASE_2"/>
    <property type="match status" value="1"/>
</dbReference>
<keyword evidence="2 12" id="KW-0575">Peroxidase</keyword>
<feature type="binding site" evidence="9">
    <location>
        <position position="140"/>
    </location>
    <ligand>
        <name>Ca(2+)</name>
        <dbReference type="ChEBI" id="CHEBI:29108"/>
        <label>1</label>
    </ligand>
</feature>
<dbReference type="GO" id="GO:0034599">
    <property type="term" value="P:cellular response to oxidative stress"/>
    <property type="evidence" value="ECO:0007669"/>
    <property type="project" value="InterPro"/>
</dbReference>
<feature type="binding site" evidence="9">
    <location>
        <position position="142"/>
    </location>
    <ligand>
        <name>Ca(2+)</name>
        <dbReference type="ChEBI" id="CHEBI:29108"/>
        <label>1</label>
    </ligand>
</feature>
<dbReference type="InterPro" id="IPR002016">
    <property type="entry name" value="Haem_peroxidase"/>
</dbReference>
<dbReference type="eggNOG" id="ENOG502SM0W">
    <property type="taxonomic scope" value="Eukaryota"/>
</dbReference>
<proteinExistence type="inferred from homology"/>
<accession>M7T734</accession>
<evidence type="ECO:0000313" key="15">
    <source>
        <dbReference type="Proteomes" id="UP000012174"/>
    </source>
</evidence>
<comment type="cofactor">
    <cofactor evidence="9 12">
        <name>Ca(2+)</name>
        <dbReference type="ChEBI" id="CHEBI:29108"/>
    </cofactor>
    <text evidence="9 12">Binds 2 calcium ions per subunit.</text>
</comment>
<dbReference type="GO" id="GO:0042744">
    <property type="term" value="P:hydrogen peroxide catabolic process"/>
    <property type="evidence" value="ECO:0007669"/>
    <property type="project" value="TreeGrafter"/>
</dbReference>
<keyword evidence="6 9" id="KW-0408">Iron</keyword>
<keyword evidence="7" id="KW-0325">Glycoprotein</keyword>
<dbReference type="KEGG" id="ela:UCREL1_479"/>